<comment type="caution">
    <text evidence="1">The sequence shown here is derived from an EMBL/GenBank/DDBJ whole genome shotgun (WGS) entry which is preliminary data.</text>
</comment>
<proteinExistence type="predicted"/>
<organism evidence="1 2">
    <name type="scientific">Rhizobium helianthi</name>
    <dbReference type="NCBI Taxonomy" id="1132695"/>
    <lineage>
        <taxon>Bacteria</taxon>
        <taxon>Pseudomonadati</taxon>
        <taxon>Pseudomonadota</taxon>
        <taxon>Alphaproteobacteria</taxon>
        <taxon>Hyphomicrobiales</taxon>
        <taxon>Rhizobiaceae</taxon>
        <taxon>Rhizobium/Agrobacterium group</taxon>
        <taxon>Rhizobium</taxon>
    </lineage>
</organism>
<reference evidence="2" key="1">
    <citation type="journal article" date="2019" name="Int. J. Syst. Evol. Microbiol.">
        <title>The Global Catalogue of Microorganisms (GCM) 10K type strain sequencing project: providing services to taxonomists for standard genome sequencing and annotation.</title>
        <authorList>
            <consortium name="The Broad Institute Genomics Platform"/>
            <consortium name="The Broad Institute Genome Sequencing Center for Infectious Disease"/>
            <person name="Wu L."/>
            <person name="Ma J."/>
        </authorList>
    </citation>
    <scope>NUCLEOTIDE SEQUENCE [LARGE SCALE GENOMIC DNA]</scope>
    <source>
        <strain evidence="2">CG52</strain>
    </source>
</reference>
<evidence type="ECO:0008006" key="3">
    <source>
        <dbReference type="Google" id="ProtNLM"/>
    </source>
</evidence>
<sequence>MQKAADQLCRHCVLGSGCAHYDTRPKTCRDFLCDWMKDPALDAAWNPLAAHMMLYSQGAQKTVLVDPAYPHIWQSAPYAGLLQDLAEKCEQEGGYLILFCGDEVRRIRSAKTERPPEVPTA</sequence>
<protein>
    <recommendedName>
        <fullName evidence="3">Zinc/iron-chelating domain-containing protein</fullName>
    </recommendedName>
</protein>
<keyword evidence="2" id="KW-1185">Reference proteome</keyword>
<dbReference type="Proteomes" id="UP001597322">
    <property type="component" value="Unassembled WGS sequence"/>
</dbReference>
<name>A0ABW4LYH4_9HYPH</name>
<dbReference type="RefSeq" id="WP_377394976.1">
    <property type="nucleotide sequence ID" value="NZ_JBHUEQ010000002.1"/>
</dbReference>
<accession>A0ABW4LYH4</accession>
<dbReference type="EMBL" id="JBHUEQ010000002">
    <property type="protein sequence ID" value="MFD1743934.1"/>
    <property type="molecule type" value="Genomic_DNA"/>
</dbReference>
<evidence type="ECO:0000313" key="1">
    <source>
        <dbReference type="EMBL" id="MFD1743934.1"/>
    </source>
</evidence>
<evidence type="ECO:0000313" key="2">
    <source>
        <dbReference type="Proteomes" id="UP001597322"/>
    </source>
</evidence>
<gene>
    <name evidence="1" type="ORF">ACFSE1_00505</name>
</gene>